<keyword evidence="2" id="KW-0862">Zinc</keyword>
<keyword evidence="5" id="KW-0539">Nucleus</keyword>
<accession>A0A0C3D199</accession>
<evidence type="ECO:0000256" key="1">
    <source>
        <dbReference type="ARBA" id="ARBA00022723"/>
    </source>
</evidence>
<name>A0A0C3D199_OIDMZ</name>
<proteinExistence type="predicted"/>
<evidence type="ECO:0008006" key="8">
    <source>
        <dbReference type="Google" id="ProtNLM"/>
    </source>
</evidence>
<dbReference type="InParanoid" id="A0A0C3D199"/>
<evidence type="ECO:0000256" key="2">
    <source>
        <dbReference type="ARBA" id="ARBA00022833"/>
    </source>
</evidence>
<evidence type="ECO:0000313" key="6">
    <source>
        <dbReference type="EMBL" id="KIN05029.1"/>
    </source>
</evidence>
<evidence type="ECO:0000313" key="7">
    <source>
        <dbReference type="Proteomes" id="UP000054321"/>
    </source>
</evidence>
<reference evidence="6 7" key="1">
    <citation type="submission" date="2014-04" db="EMBL/GenBank/DDBJ databases">
        <authorList>
            <consortium name="DOE Joint Genome Institute"/>
            <person name="Kuo A."/>
            <person name="Martino E."/>
            <person name="Perotto S."/>
            <person name="Kohler A."/>
            <person name="Nagy L.G."/>
            <person name="Floudas D."/>
            <person name="Copeland A."/>
            <person name="Barry K.W."/>
            <person name="Cichocki N."/>
            <person name="Veneault-Fourrey C."/>
            <person name="LaButti K."/>
            <person name="Lindquist E.A."/>
            <person name="Lipzen A."/>
            <person name="Lundell T."/>
            <person name="Morin E."/>
            <person name="Murat C."/>
            <person name="Sun H."/>
            <person name="Tunlid A."/>
            <person name="Henrissat B."/>
            <person name="Grigoriev I.V."/>
            <person name="Hibbett D.S."/>
            <person name="Martin F."/>
            <person name="Nordberg H.P."/>
            <person name="Cantor M.N."/>
            <person name="Hua S.X."/>
        </authorList>
    </citation>
    <scope>NUCLEOTIDE SEQUENCE [LARGE SCALE GENOMIC DNA]</scope>
    <source>
        <strain evidence="6 7">Zn</strain>
    </source>
</reference>
<dbReference type="STRING" id="913774.A0A0C3D199"/>
<sequence length="184" mass="21041">MLIYEALGLEIPHASKPGFWRPGYGAKGIKIPFLTKMAKSFCDGHPEVSPSALNSTHLTWQSWVTVETVRRTIFLANVVNYFANRDFDKGEQSLYYQELDRDLILDMSLPCSQPLWNATSEEQWMKSQTELNLAQSGAEQTSLRKLFSTYTRDQLLKDFGRSYGIWDSDSLRNFIVVAAAEQFI</sequence>
<dbReference type="GO" id="GO:0046872">
    <property type="term" value="F:metal ion binding"/>
    <property type="evidence" value="ECO:0007669"/>
    <property type="project" value="UniProtKB-KW"/>
</dbReference>
<gene>
    <name evidence="6" type="ORF">OIDMADRAFT_17816</name>
</gene>
<organism evidence="6 7">
    <name type="scientific">Oidiodendron maius (strain Zn)</name>
    <dbReference type="NCBI Taxonomy" id="913774"/>
    <lineage>
        <taxon>Eukaryota</taxon>
        <taxon>Fungi</taxon>
        <taxon>Dikarya</taxon>
        <taxon>Ascomycota</taxon>
        <taxon>Pezizomycotina</taxon>
        <taxon>Leotiomycetes</taxon>
        <taxon>Leotiomycetes incertae sedis</taxon>
        <taxon>Myxotrichaceae</taxon>
        <taxon>Oidiodendron</taxon>
    </lineage>
</organism>
<evidence type="ECO:0000256" key="5">
    <source>
        <dbReference type="ARBA" id="ARBA00023242"/>
    </source>
</evidence>
<keyword evidence="4" id="KW-0804">Transcription</keyword>
<dbReference type="EMBL" id="KN832872">
    <property type="protein sequence ID" value="KIN05029.1"/>
    <property type="molecule type" value="Genomic_DNA"/>
</dbReference>
<evidence type="ECO:0000256" key="3">
    <source>
        <dbReference type="ARBA" id="ARBA00023015"/>
    </source>
</evidence>
<dbReference type="Proteomes" id="UP000054321">
    <property type="component" value="Unassembled WGS sequence"/>
</dbReference>
<keyword evidence="7" id="KW-1185">Reference proteome</keyword>
<dbReference type="OrthoDB" id="5423818at2759"/>
<dbReference type="PANTHER" id="PTHR47660">
    <property type="entry name" value="TRANSCRIPTION FACTOR WITH C2H2 AND ZN(2)-CYS(6) DNA BINDING DOMAIN (EUROFUNG)-RELATED-RELATED"/>
    <property type="match status" value="1"/>
</dbReference>
<protein>
    <recommendedName>
        <fullName evidence="8">Transcription factor domain-containing protein</fullName>
    </recommendedName>
</protein>
<reference evidence="7" key="2">
    <citation type="submission" date="2015-01" db="EMBL/GenBank/DDBJ databases">
        <title>Evolutionary Origins and Diversification of the Mycorrhizal Mutualists.</title>
        <authorList>
            <consortium name="DOE Joint Genome Institute"/>
            <consortium name="Mycorrhizal Genomics Consortium"/>
            <person name="Kohler A."/>
            <person name="Kuo A."/>
            <person name="Nagy L.G."/>
            <person name="Floudas D."/>
            <person name="Copeland A."/>
            <person name="Barry K.W."/>
            <person name="Cichocki N."/>
            <person name="Veneault-Fourrey C."/>
            <person name="LaButti K."/>
            <person name="Lindquist E.A."/>
            <person name="Lipzen A."/>
            <person name="Lundell T."/>
            <person name="Morin E."/>
            <person name="Murat C."/>
            <person name="Riley R."/>
            <person name="Ohm R."/>
            <person name="Sun H."/>
            <person name="Tunlid A."/>
            <person name="Henrissat B."/>
            <person name="Grigoriev I.V."/>
            <person name="Hibbett D.S."/>
            <person name="Martin F."/>
        </authorList>
    </citation>
    <scope>NUCLEOTIDE SEQUENCE [LARGE SCALE GENOMIC DNA]</scope>
    <source>
        <strain evidence="7">Zn</strain>
    </source>
</reference>
<keyword evidence="3" id="KW-0805">Transcription regulation</keyword>
<dbReference type="PANTHER" id="PTHR47660:SF3">
    <property type="entry name" value="FINGER DOMAIN PROTEIN, PUTATIVE (AFU_ORTHOLOGUE AFUA_4G03310)-RELATED"/>
    <property type="match status" value="1"/>
</dbReference>
<dbReference type="HOGENOM" id="CLU_1468610_0_0_1"/>
<dbReference type="AlphaFoldDB" id="A0A0C3D199"/>
<evidence type="ECO:0000256" key="4">
    <source>
        <dbReference type="ARBA" id="ARBA00023163"/>
    </source>
</evidence>
<keyword evidence="1" id="KW-0479">Metal-binding</keyword>